<feature type="transmembrane region" description="Helical" evidence="1">
    <location>
        <begin position="224"/>
        <end position="242"/>
    </location>
</feature>
<feature type="domain" description="DUF6534" evidence="2">
    <location>
        <begin position="184"/>
        <end position="269"/>
    </location>
</feature>
<sequence length="300" mass="33518">MNAASRTSYFERLIFKRHEFVLETNGNLGALEVTTFISLILFSVSMSQGYRYFSRSSDDRAGLKFLVASLLFLDSAHSFTSCYIIYYETVTRWSRSEGNSYPLSVTVLLESIITFIVQNFFIHRIHRLSGKRIIALLCFAMAFLRFVAAVVISAESLIDVPKTPNGVFVHSIGWLIGAALAVGVATDLLIAGFMLYYLRKLFSPTNFKSTTVVLNRLIRGSLQTGLLTSMTSVSVIICVRFLSNMVWVGISIILAKLYALSLLVSLNARPPKMHREEMVTQPNITSMEINELAPKRASAI</sequence>
<feature type="transmembrane region" description="Helical" evidence="1">
    <location>
        <begin position="133"/>
        <end position="152"/>
    </location>
</feature>
<reference evidence="4" key="1">
    <citation type="journal article" date="2014" name="Proc. Natl. Acad. Sci. U.S.A.">
        <title>Extensive sampling of basidiomycete genomes demonstrates inadequacy of the white-rot/brown-rot paradigm for wood decay fungi.</title>
        <authorList>
            <person name="Riley R."/>
            <person name="Salamov A.A."/>
            <person name="Brown D.W."/>
            <person name="Nagy L.G."/>
            <person name="Floudas D."/>
            <person name="Held B.W."/>
            <person name="Levasseur A."/>
            <person name="Lombard V."/>
            <person name="Morin E."/>
            <person name="Otillar R."/>
            <person name="Lindquist E.A."/>
            <person name="Sun H."/>
            <person name="LaButti K.M."/>
            <person name="Schmutz J."/>
            <person name="Jabbour D."/>
            <person name="Luo H."/>
            <person name="Baker S.E."/>
            <person name="Pisabarro A.G."/>
            <person name="Walton J.D."/>
            <person name="Blanchette R.A."/>
            <person name="Henrissat B."/>
            <person name="Martin F."/>
            <person name="Cullen D."/>
            <person name="Hibbett D.S."/>
            <person name="Grigoriev I.V."/>
        </authorList>
    </citation>
    <scope>NUCLEOTIDE SEQUENCE [LARGE SCALE GENOMIC DNA]</scope>
    <source>
        <strain evidence="4">CBS 339.88</strain>
    </source>
</reference>
<dbReference type="Pfam" id="PF20152">
    <property type="entry name" value="DUF6534"/>
    <property type="match status" value="1"/>
</dbReference>
<dbReference type="HOGENOM" id="CLU_046025_3_0_1"/>
<evidence type="ECO:0000313" key="4">
    <source>
        <dbReference type="Proteomes" id="UP000027222"/>
    </source>
</evidence>
<feature type="transmembrane region" description="Helical" evidence="1">
    <location>
        <begin position="101"/>
        <end position="121"/>
    </location>
</feature>
<feature type="transmembrane region" description="Helical" evidence="1">
    <location>
        <begin position="65"/>
        <end position="86"/>
    </location>
</feature>
<evidence type="ECO:0000256" key="1">
    <source>
        <dbReference type="SAM" id="Phobius"/>
    </source>
</evidence>
<proteinExistence type="predicted"/>
<keyword evidence="1" id="KW-0472">Membrane</keyword>
<feature type="transmembrane region" description="Helical" evidence="1">
    <location>
        <begin position="33"/>
        <end position="53"/>
    </location>
</feature>
<feature type="transmembrane region" description="Helical" evidence="1">
    <location>
        <begin position="172"/>
        <end position="198"/>
    </location>
</feature>
<keyword evidence="1" id="KW-0812">Transmembrane</keyword>
<dbReference type="PANTHER" id="PTHR40465:SF1">
    <property type="entry name" value="DUF6534 DOMAIN-CONTAINING PROTEIN"/>
    <property type="match status" value="1"/>
</dbReference>
<dbReference type="OrthoDB" id="2929525at2759"/>
<dbReference type="InterPro" id="IPR045339">
    <property type="entry name" value="DUF6534"/>
</dbReference>
<feature type="transmembrane region" description="Helical" evidence="1">
    <location>
        <begin position="248"/>
        <end position="268"/>
    </location>
</feature>
<organism evidence="3 4">
    <name type="scientific">Galerina marginata (strain CBS 339.88)</name>
    <dbReference type="NCBI Taxonomy" id="685588"/>
    <lineage>
        <taxon>Eukaryota</taxon>
        <taxon>Fungi</taxon>
        <taxon>Dikarya</taxon>
        <taxon>Basidiomycota</taxon>
        <taxon>Agaricomycotina</taxon>
        <taxon>Agaricomycetes</taxon>
        <taxon>Agaricomycetidae</taxon>
        <taxon>Agaricales</taxon>
        <taxon>Agaricineae</taxon>
        <taxon>Strophariaceae</taxon>
        <taxon>Galerina</taxon>
    </lineage>
</organism>
<dbReference type="STRING" id="685588.A0A067SAN2"/>
<protein>
    <recommendedName>
        <fullName evidence="2">DUF6534 domain-containing protein</fullName>
    </recommendedName>
</protein>
<name>A0A067SAN2_GALM3</name>
<keyword evidence="4" id="KW-1185">Reference proteome</keyword>
<dbReference type="EMBL" id="KL142418">
    <property type="protein sequence ID" value="KDR67002.1"/>
    <property type="molecule type" value="Genomic_DNA"/>
</dbReference>
<gene>
    <name evidence="3" type="ORF">GALMADRAFT_1132556</name>
</gene>
<evidence type="ECO:0000259" key="2">
    <source>
        <dbReference type="Pfam" id="PF20152"/>
    </source>
</evidence>
<dbReference type="AlphaFoldDB" id="A0A067SAN2"/>
<dbReference type="PANTHER" id="PTHR40465">
    <property type="entry name" value="CHROMOSOME 1, WHOLE GENOME SHOTGUN SEQUENCE"/>
    <property type="match status" value="1"/>
</dbReference>
<dbReference type="Proteomes" id="UP000027222">
    <property type="component" value="Unassembled WGS sequence"/>
</dbReference>
<keyword evidence="1" id="KW-1133">Transmembrane helix</keyword>
<accession>A0A067SAN2</accession>
<evidence type="ECO:0000313" key="3">
    <source>
        <dbReference type="EMBL" id="KDR67002.1"/>
    </source>
</evidence>